<dbReference type="Pfam" id="PF00535">
    <property type="entry name" value="Glycos_transf_2"/>
    <property type="match status" value="1"/>
</dbReference>
<evidence type="ECO:0000313" key="7">
    <source>
        <dbReference type="EMBL" id="ALW88673.1"/>
    </source>
</evidence>
<name>A0ABM5X4S4_9DEIO</name>
<dbReference type="RefSeq" id="WP_062157999.1">
    <property type="nucleotide sequence ID" value="NZ_CP013910.1"/>
</dbReference>
<evidence type="ECO:0000256" key="4">
    <source>
        <dbReference type="SAM" id="MobiDB-lite"/>
    </source>
</evidence>
<feature type="transmembrane region" description="Helical" evidence="5">
    <location>
        <begin position="12"/>
        <end position="36"/>
    </location>
</feature>
<keyword evidence="5" id="KW-0472">Membrane</keyword>
<dbReference type="CDD" id="cd06423">
    <property type="entry name" value="CESA_like"/>
    <property type="match status" value="1"/>
</dbReference>
<reference evidence="7 8" key="1">
    <citation type="submission" date="2015-12" db="EMBL/GenBank/DDBJ databases">
        <authorList>
            <person name="Kim M.K."/>
            <person name="Srinivasan S."/>
            <person name="Lee J.-J."/>
            <person name="Kim K."/>
        </authorList>
    </citation>
    <scope>NUCLEOTIDE SEQUENCE [LARGE SCALE GENOMIC DNA]</scope>
    <source>
        <strain evidence="7 8">BM2</strain>
    </source>
</reference>
<proteinExistence type="inferred from homology"/>
<keyword evidence="5" id="KW-0812">Transmembrane</keyword>
<evidence type="ECO:0000256" key="5">
    <source>
        <dbReference type="SAM" id="Phobius"/>
    </source>
</evidence>
<dbReference type="PANTHER" id="PTHR43630:SF1">
    <property type="entry name" value="POLY-BETA-1,6-N-ACETYL-D-GLUCOSAMINE SYNTHASE"/>
    <property type="match status" value="1"/>
</dbReference>
<dbReference type="InterPro" id="IPR029044">
    <property type="entry name" value="Nucleotide-diphossugar_trans"/>
</dbReference>
<evidence type="ECO:0000256" key="2">
    <source>
        <dbReference type="ARBA" id="ARBA00022676"/>
    </source>
</evidence>
<dbReference type="PANTHER" id="PTHR43630">
    <property type="entry name" value="POLY-BETA-1,6-N-ACETYL-D-GLUCOSAMINE SYNTHASE"/>
    <property type="match status" value="1"/>
</dbReference>
<keyword evidence="5" id="KW-1133">Transmembrane helix</keyword>
<keyword evidence="8" id="KW-1185">Reference proteome</keyword>
<sequence>MSNPVFLPSTLLGWVLLIVVSLLLVKAVLTVTLALAHARTQRRRARRLDRLPVPGASVMIAAYNEEVGIADTLRSVLGQRGLEVQVIVVDDGSTDRTAQIAAEFAAQDPRVLVLRQPNGGKVSALNLAADHLRHPVAVSVDADSALAPGTLAALARHFHDPQVGAVAGDVRVAGPVTSLTQMQNLEYSVGQQMEKRAQDMLGAVSVVPGAAGAFRSELIRRLRYSHDTITEDMDLTVAIAAAGYDVRFEPAALSFTEPPVDLRNLWRQRLRWMYGSFQVMGKYRHLLLSRQGGRLGWLTLPYVLLYGLTLGGAGPLFDVAALALLTHHAADALRPLLLNLGTEVAVAAAALLLGRQSLRPLLITPTQRLFLRPFVSLVLVMTCVTFLRRRNVQWNKLPRVGLHLPGAPRPGAQRQSGRAPQAGD</sequence>
<feature type="domain" description="Glycosyltransferase 2-like" evidence="6">
    <location>
        <begin position="57"/>
        <end position="215"/>
    </location>
</feature>
<keyword evidence="3 7" id="KW-0808">Transferase</keyword>
<feature type="transmembrane region" description="Helical" evidence="5">
    <location>
        <begin position="336"/>
        <end position="354"/>
    </location>
</feature>
<gene>
    <name evidence="7" type="ORF">AUC44_07000</name>
</gene>
<dbReference type="InterPro" id="IPR001173">
    <property type="entry name" value="Glyco_trans_2-like"/>
</dbReference>
<evidence type="ECO:0000313" key="8">
    <source>
        <dbReference type="Proteomes" id="UP000060071"/>
    </source>
</evidence>
<evidence type="ECO:0000259" key="6">
    <source>
        <dbReference type="Pfam" id="PF00535"/>
    </source>
</evidence>
<comment type="similarity">
    <text evidence="1">Belongs to the glycosyltransferase 2 family.</text>
</comment>
<dbReference type="Proteomes" id="UP000060071">
    <property type="component" value="Chromosome"/>
</dbReference>
<evidence type="ECO:0000256" key="1">
    <source>
        <dbReference type="ARBA" id="ARBA00006739"/>
    </source>
</evidence>
<feature type="transmembrane region" description="Helical" evidence="5">
    <location>
        <begin position="300"/>
        <end position="324"/>
    </location>
</feature>
<feature type="region of interest" description="Disordered" evidence="4">
    <location>
        <begin position="405"/>
        <end position="424"/>
    </location>
</feature>
<dbReference type="GO" id="GO:0016740">
    <property type="term" value="F:transferase activity"/>
    <property type="evidence" value="ECO:0007669"/>
    <property type="project" value="UniProtKB-KW"/>
</dbReference>
<dbReference type="SUPFAM" id="SSF53448">
    <property type="entry name" value="Nucleotide-diphospho-sugar transferases"/>
    <property type="match status" value="1"/>
</dbReference>
<dbReference type="Gene3D" id="3.90.550.10">
    <property type="entry name" value="Spore Coat Polysaccharide Biosynthesis Protein SpsA, Chain A"/>
    <property type="match status" value="1"/>
</dbReference>
<dbReference type="EMBL" id="CP013910">
    <property type="protein sequence ID" value="ALW88673.1"/>
    <property type="molecule type" value="Genomic_DNA"/>
</dbReference>
<keyword evidence="2" id="KW-0328">Glycosyltransferase</keyword>
<evidence type="ECO:0000256" key="3">
    <source>
        <dbReference type="ARBA" id="ARBA00022679"/>
    </source>
</evidence>
<organism evidence="7 8">
    <name type="scientific">Deinococcus actinosclerus</name>
    <dbReference type="NCBI Taxonomy" id="1768108"/>
    <lineage>
        <taxon>Bacteria</taxon>
        <taxon>Thermotogati</taxon>
        <taxon>Deinococcota</taxon>
        <taxon>Deinococci</taxon>
        <taxon>Deinococcales</taxon>
        <taxon>Deinococcaceae</taxon>
        <taxon>Deinococcus</taxon>
    </lineage>
</organism>
<protein>
    <submittedName>
        <fullName evidence="7">Glycosyl transferase</fullName>
    </submittedName>
</protein>
<accession>A0ABM5X4S4</accession>